<dbReference type="AlphaFoldDB" id="A0A6C0LLE3"/>
<dbReference type="EMBL" id="MN740503">
    <property type="protein sequence ID" value="QHU30032.1"/>
    <property type="molecule type" value="Genomic_DNA"/>
</dbReference>
<accession>A0A6C0LLE3</accession>
<name>A0A6C0LLE3_9ZZZZ</name>
<reference evidence="1" key="1">
    <citation type="journal article" date="2020" name="Nature">
        <title>Giant virus diversity and host interactions through global metagenomics.</title>
        <authorList>
            <person name="Schulz F."/>
            <person name="Roux S."/>
            <person name="Paez-Espino D."/>
            <person name="Jungbluth S."/>
            <person name="Walsh D.A."/>
            <person name="Denef V.J."/>
            <person name="McMahon K.D."/>
            <person name="Konstantinidis K.T."/>
            <person name="Eloe-Fadrosh E.A."/>
            <person name="Kyrpides N.C."/>
            <person name="Woyke T."/>
        </authorList>
    </citation>
    <scope>NUCLEOTIDE SEQUENCE</scope>
    <source>
        <strain evidence="1">GVMAG-M-3300027833-11</strain>
    </source>
</reference>
<evidence type="ECO:0000313" key="1">
    <source>
        <dbReference type="EMBL" id="QHU30032.1"/>
    </source>
</evidence>
<sequence length="49" mass="5952">MLLVYIDKRIIIQISKYEKIIWRKIELDMSAQLNVTQKWQQKLIVASDF</sequence>
<proteinExistence type="predicted"/>
<organism evidence="1">
    <name type="scientific">viral metagenome</name>
    <dbReference type="NCBI Taxonomy" id="1070528"/>
    <lineage>
        <taxon>unclassified sequences</taxon>
        <taxon>metagenomes</taxon>
        <taxon>organismal metagenomes</taxon>
    </lineage>
</organism>
<protein>
    <submittedName>
        <fullName evidence="1">Uncharacterized protein</fullName>
    </submittedName>
</protein>